<gene>
    <name evidence="1" type="ORF">ONZ43_g883</name>
</gene>
<keyword evidence="2" id="KW-1185">Reference proteome</keyword>
<organism evidence="1 2">
    <name type="scientific">Nemania bipapillata</name>
    <dbReference type="NCBI Taxonomy" id="110536"/>
    <lineage>
        <taxon>Eukaryota</taxon>
        <taxon>Fungi</taxon>
        <taxon>Dikarya</taxon>
        <taxon>Ascomycota</taxon>
        <taxon>Pezizomycotina</taxon>
        <taxon>Sordariomycetes</taxon>
        <taxon>Xylariomycetidae</taxon>
        <taxon>Xylariales</taxon>
        <taxon>Xylariaceae</taxon>
        <taxon>Nemania</taxon>
    </lineage>
</organism>
<dbReference type="EMBL" id="JAPESX010000129">
    <property type="protein sequence ID" value="KAJ8123074.1"/>
    <property type="molecule type" value="Genomic_DNA"/>
</dbReference>
<evidence type="ECO:0000313" key="1">
    <source>
        <dbReference type="EMBL" id="KAJ8123074.1"/>
    </source>
</evidence>
<proteinExistence type="predicted"/>
<evidence type="ECO:0000313" key="2">
    <source>
        <dbReference type="Proteomes" id="UP001153334"/>
    </source>
</evidence>
<accession>A0ACC2J6M8</accession>
<comment type="caution">
    <text evidence="1">The sequence shown here is derived from an EMBL/GenBank/DDBJ whole genome shotgun (WGS) entry which is preliminary data.</text>
</comment>
<reference evidence="1" key="1">
    <citation type="submission" date="2022-11" db="EMBL/GenBank/DDBJ databases">
        <title>Genome Sequence of Nemania bipapillata.</title>
        <authorList>
            <person name="Buettner E."/>
        </authorList>
    </citation>
    <scope>NUCLEOTIDE SEQUENCE</scope>
    <source>
        <strain evidence="1">CP14</strain>
    </source>
</reference>
<dbReference type="Proteomes" id="UP001153334">
    <property type="component" value="Unassembled WGS sequence"/>
</dbReference>
<sequence>MPLFSYPDPTAYSRACLALLGVCTKERRKQTRCDYSGPPRKRLAQTARAEFCSNPNFASRGNGWTSDYIGCDECSWKEKNFLICYPIGPDWRMDRYAFWRSHARHQKGAYICRICSSVVKGSTEFQKHLRNHGIDKIKRAYGDSAVTRTPRPDGMIEEMIDGIGRYLFD</sequence>
<protein>
    <submittedName>
        <fullName evidence="1">Uncharacterized protein</fullName>
    </submittedName>
</protein>
<name>A0ACC2J6M8_9PEZI</name>